<reference evidence="8 9" key="1">
    <citation type="submission" date="2020-02" db="EMBL/GenBank/DDBJ databases">
        <title>Genome sequence of strain CCNWXJ40-4.</title>
        <authorList>
            <person name="Gao J."/>
            <person name="Sun J."/>
        </authorList>
    </citation>
    <scope>NUCLEOTIDE SEQUENCE [LARGE SCALE GENOMIC DNA]</scope>
    <source>
        <strain evidence="8 9">CCNWXJ 40-4</strain>
    </source>
</reference>
<evidence type="ECO:0000256" key="4">
    <source>
        <dbReference type="ARBA" id="ARBA00023172"/>
    </source>
</evidence>
<accession>A0A6G4W683</accession>
<keyword evidence="3 5" id="KW-0238">DNA-binding</keyword>
<dbReference type="InterPro" id="IPR013762">
    <property type="entry name" value="Integrase-like_cat_sf"/>
</dbReference>
<dbReference type="CDD" id="cd01184">
    <property type="entry name" value="INT_C_like_1"/>
    <property type="match status" value="1"/>
</dbReference>
<dbReference type="PANTHER" id="PTHR30349:SF41">
    <property type="entry name" value="INTEGRASE_RECOMBINASE PROTEIN MJ0367-RELATED"/>
    <property type="match status" value="1"/>
</dbReference>
<dbReference type="InterPro" id="IPR044068">
    <property type="entry name" value="CB"/>
</dbReference>
<keyword evidence="2" id="KW-0229">DNA integration</keyword>
<dbReference type="Proteomes" id="UP001642900">
    <property type="component" value="Unassembled WGS sequence"/>
</dbReference>
<dbReference type="SUPFAM" id="SSF56349">
    <property type="entry name" value="DNA breaking-rejoining enzymes"/>
    <property type="match status" value="1"/>
</dbReference>
<keyword evidence="9" id="KW-1185">Reference proteome</keyword>
<dbReference type="InterPro" id="IPR002104">
    <property type="entry name" value="Integrase_catalytic"/>
</dbReference>
<evidence type="ECO:0000313" key="9">
    <source>
        <dbReference type="Proteomes" id="UP001642900"/>
    </source>
</evidence>
<dbReference type="PROSITE" id="PS51900">
    <property type="entry name" value="CB"/>
    <property type="match status" value="1"/>
</dbReference>
<evidence type="ECO:0000256" key="1">
    <source>
        <dbReference type="ARBA" id="ARBA00008857"/>
    </source>
</evidence>
<feature type="domain" description="Core-binding (CB)" evidence="7">
    <location>
        <begin position="206"/>
        <end position="316"/>
    </location>
</feature>
<dbReference type="Gene3D" id="1.10.443.10">
    <property type="entry name" value="Intergrase catalytic core"/>
    <property type="match status" value="1"/>
</dbReference>
<name>A0A6G4W683_9HYPH</name>
<comment type="similarity">
    <text evidence="1">Belongs to the 'phage' integrase family.</text>
</comment>
<evidence type="ECO:0000256" key="3">
    <source>
        <dbReference type="ARBA" id="ARBA00023125"/>
    </source>
</evidence>
<dbReference type="Pfam" id="PF20172">
    <property type="entry name" value="DUF6538"/>
    <property type="match status" value="1"/>
</dbReference>
<dbReference type="GO" id="GO:0015074">
    <property type="term" value="P:DNA integration"/>
    <property type="evidence" value="ECO:0007669"/>
    <property type="project" value="UniProtKB-KW"/>
</dbReference>
<dbReference type="GO" id="GO:0003677">
    <property type="term" value="F:DNA binding"/>
    <property type="evidence" value="ECO:0007669"/>
    <property type="project" value="UniProtKB-UniRule"/>
</dbReference>
<dbReference type="PROSITE" id="PS51898">
    <property type="entry name" value="TYR_RECOMBINASE"/>
    <property type="match status" value="1"/>
</dbReference>
<keyword evidence="4" id="KW-0233">DNA recombination</keyword>
<dbReference type="InterPro" id="IPR046668">
    <property type="entry name" value="DUF6538"/>
</dbReference>
<dbReference type="InterPro" id="IPR011010">
    <property type="entry name" value="DNA_brk_join_enz"/>
</dbReference>
<evidence type="ECO:0000256" key="2">
    <source>
        <dbReference type="ARBA" id="ARBA00022908"/>
    </source>
</evidence>
<evidence type="ECO:0000256" key="5">
    <source>
        <dbReference type="PROSITE-ProRule" id="PRU01248"/>
    </source>
</evidence>
<evidence type="ECO:0000259" key="7">
    <source>
        <dbReference type="PROSITE" id="PS51900"/>
    </source>
</evidence>
<evidence type="ECO:0000259" key="6">
    <source>
        <dbReference type="PROSITE" id="PS51898"/>
    </source>
</evidence>
<dbReference type="PANTHER" id="PTHR30349">
    <property type="entry name" value="PHAGE INTEGRASE-RELATED"/>
    <property type="match status" value="1"/>
</dbReference>
<dbReference type="Pfam" id="PF00589">
    <property type="entry name" value="Phage_integrase"/>
    <property type="match status" value="1"/>
</dbReference>
<dbReference type="InterPro" id="IPR050090">
    <property type="entry name" value="Tyrosine_recombinase_XerCD"/>
</dbReference>
<comment type="caution">
    <text evidence="8">The sequence shown here is derived from an EMBL/GenBank/DDBJ whole genome shotgun (WGS) entry which is preliminary data.</text>
</comment>
<evidence type="ECO:0000313" key="8">
    <source>
        <dbReference type="EMBL" id="NGO49763.1"/>
    </source>
</evidence>
<gene>
    <name evidence="8" type="ORF">G6N73_00995</name>
</gene>
<proteinExistence type="inferred from homology"/>
<feature type="domain" description="Tyr recombinase" evidence="6">
    <location>
        <begin position="341"/>
        <end position="548"/>
    </location>
</feature>
<dbReference type="EMBL" id="JAAKZF010000001">
    <property type="protein sequence ID" value="NGO49763.1"/>
    <property type="molecule type" value="Genomic_DNA"/>
</dbReference>
<sequence length="556" mass="62524">MQRLLRRGDMFYFRAAVPTQWRRAINCTEIKLTLRTTDRAMAAVRCRHMSNAFDLFFGRSALLSKPSVQQLDAAVRAYFQEQLNRALLISHDLPDDPALDLDAEIDGLREDIARLTGDLKSKTFDPLTLAKADEIVQVQTPDEKVASLDLVEYVRTGVTRARIERAKYLVKALSGDYSDNSPSDPLFAGMKPESLDDTSVVASGLLTLDEARQRFIQMKKSGKEWVRKTELDYRRVLNLAVSVIGSSKPVSFIGTDDVKSVRDTLANLPSNITKVKGNAEKSLSALIAENPSARGMSPRTQNKYFSMFRSFLQWLLDEEEMPKMPGPSIKVLGSGKSKAQGDRYPYSKEQLQRIFSSPLYRGCSSRLRRATPGSEIYRDGYFWIPLVALYSGLRLGEIVQLGTGDVKQDGEVMYFDVSLAEGDGKHLKTGSSERRVPVHAKLIELGLLDHVAKARKQKKARVFHDIKPGEDGYFSHNMSKWWGRYTRSIKVRTAKTTFHSFRHNFTDALREAEVPDSIAKSLVGHADRSVHAGYGKGASIQKLSEHLNRVEYPIKL</sequence>
<dbReference type="GO" id="GO:0006310">
    <property type="term" value="P:DNA recombination"/>
    <property type="evidence" value="ECO:0007669"/>
    <property type="project" value="UniProtKB-KW"/>
</dbReference>
<organism evidence="8 9">
    <name type="scientific">Allomesorhizobium camelthorni</name>
    <dbReference type="NCBI Taxonomy" id="475069"/>
    <lineage>
        <taxon>Bacteria</taxon>
        <taxon>Pseudomonadati</taxon>
        <taxon>Pseudomonadota</taxon>
        <taxon>Alphaproteobacteria</taxon>
        <taxon>Hyphomicrobiales</taxon>
        <taxon>Phyllobacteriaceae</taxon>
        <taxon>Allomesorhizobium</taxon>
    </lineage>
</organism>
<dbReference type="AlphaFoldDB" id="A0A6G4W683"/>
<dbReference type="RefSeq" id="WP_165021952.1">
    <property type="nucleotide sequence ID" value="NZ_JAAKZF010000001.1"/>
</dbReference>
<protein>
    <submittedName>
        <fullName evidence="8">Site-specific integrase</fullName>
    </submittedName>
</protein>